<keyword evidence="6 20" id="KW-0597">Phosphoprotein</keyword>
<dbReference type="SUPFAM" id="SSF55874">
    <property type="entry name" value="ATPase domain of HSP90 chaperone/DNA topoisomerase II/histidine kinase"/>
    <property type="match status" value="1"/>
</dbReference>
<dbReference type="Gene3D" id="3.30.450.350">
    <property type="entry name" value="CHASE domain"/>
    <property type="match status" value="1"/>
</dbReference>
<dbReference type="PRINTS" id="PR00344">
    <property type="entry name" value="BCTRLSENSOR"/>
</dbReference>
<evidence type="ECO:0000256" key="14">
    <source>
        <dbReference type="ARBA" id="ARBA00023012"/>
    </source>
</evidence>
<feature type="domain" description="PAS" evidence="25">
    <location>
        <begin position="873"/>
        <end position="945"/>
    </location>
</feature>
<evidence type="ECO:0000313" key="29">
    <source>
        <dbReference type="EMBL" id="NYG31430.1"/>
    </source>
</evidence>
<dbReference type="InterPro" id="IPR036641">
    <property type="entry name" value="HPT_dom_sf"/>
</dbReference>
<keyword evidence="5" id="KW-0997">Cell inner membrane</keyword>
<dbReference type="InterPro" id="IPR004358">
    <property type="entry name" value="Sig_transdc_His_kin-like_C"/>
</dbReference>
<feature type="modified residue" description="4-aspartylphosphate" evidence="20">
    <location>
        <position position="1325"/>
    </location>
</feature>
<dbReference type="PANTHER" id="PTHR43047">
    <property type="entry name" value="TWO-COMPONENT HISTIDINE PROTEIN KINASE"/>
    <property type="match status" value="1"/>
</dbReference>
<keyword evidence="21" id="KW-0175">Coiled coil</keyword>
<dbReference type="Gene3D" id="3.30.450.20">
    <property type="entry name" value="PAS domain"/>
    <property type="match status" value="5"/>
</dbReference>
<dbReference type="Proteomes" id="UP000518288">
    <property type="component" value="Unassembled WGS sequence"/>
</dbReference>
<dbReference type="InterPro" id="IPR036890">
    <property type="entry name" value="HATPase_C_sf"/>
</dbReference>
<dbReference type="PROSITE" id="PS50112">
    <property type="entry name" value="PAS"/>
    <property type="match status" value="2"/>
</dbReference>
<evidence type="ECO:0000256" key="2">
    <source>
        <dbReference type="ARBA" id="ARBA00004429"/>
    </source>
</evidence>
<dbReference type="SUPFAM" id="SSF47384">
    <property type="entry name" value="Homodimeric domain of signal transducing histidine kinase"/>
    <property type="match status" value="1"/>
</dbReference>
<feature type="domain" description="Response regulatory" evidence="24">
    <location>
        <begin position="1274"/>
        <end position="1392"/>
    </location>
</feature>
<sequence>MYLNTPSRRAARRRLVLVWLLVVLGFGLSMLAAWLQGQSNRRHLDAVVRQETQRVAAQVAHQVLRVELGLLGARGAVLTVGWEALTREAFLRYSQSRNLDVEFPGVRGIGVIRRIARAQEADFVARAAADGWPSFAIRALAPHGDERMVIQYIEPVARNREAIGLDIGSEPRRREAALAALRTGRVTLTGPVTLVQAAGQPRAGFLMLLPVYPDARVAADAGQRVERALGWTYAPLAVQEVLQHLDLDTRAYRLRIADVEADQVIPFHDTVSGAAWADNAPQAWLDTAVAGRTWRVALQASPALFARQAQLDPRWVGLGGMLVTLLLAGVLLAYLRAEDHARDLRVERERRAVALQTSRDAVVMVDPNGRVFDWNQGAEALFGYAAHEIVGQSSLERLVPAAHLAEAQHLLVRAARGEALPAFDTQRLDRAGRLIDVSMLIVPLRDLRGVFAGLALSMRDIRPSKQAERDIQQLNAALQERAVALKTALTDVQSTLHAVPALISYWNAASVLVRGNLAWHRQFGAALAAHPGLRCTDLFEPLHPQFGRCVAVAVAGRKSVFECSLRAPDEHTLWHAQVELLPDLRDGEVVGYHLVLQDITQQALDKARLAAALRESEAFLNTVHTHALVSVTDRAGLILDANPNFCRITQYPREALIGQNHRIVNAGRHSRDFWLRMWQTIGRGRPWRGEICNRARDGSLYWVDAMIAPIPGADGLMDRFIAIGTDITSRKRLQTEVDRARVQAEERERFLHDITDKVPLRIAYVDSALRLRFVNAAHCVRFGRPREQIVGHTWVELTGKPLPAAVQAHVTAVLDGQPQHYTFEELDEATGQRAYIEAQFVPDIDASGAVRGFYTVSSDITARHEADRTLRRTMALLNSVLDASSEVGIIATDAEGSIQVFNRGAERLLGWTAEEMIGRKSHLAFHDRPELDRRRAALSDTLGRPATVADVFTDPVWLCRSREWTYVHQDGHHVPVSLILTPMAAGSGGVTGYLAVVIDITRRKETEQRLEQATARAEAANRAKSEFLANMSHEIRSPLNAVLGLTYLLRQTALDSEQRTFLDRIKLASDALLHTVNDVLDLSKVEAGQFSLVQAPFDPGQTVSDLVAVMGVHAQGKRLPIRLQRSPALPRCVVGDGMRLSQVLTNLLSNAIKFTERGQVEVVIDWLPGEAGQGTARLEVTDTGIGLDADAISRVFEPFVQADSTTTRRFGGTGLGLSIVRQLVGLMGGRLGVDSTPGVGSTFWAEIPFEVDAAVQVRRAADRVLASDALAGRTILVVDDSDVNREVARRILERKGARVVLAEDGAQAVELMRRGRHTVDLVLMDIHMPVMDGFEATRTIRRTLQHADLPILALTAGVTSDERDGAQAAGMDDFITKPFDPDRLLLGIVDRLGLETGSDAVTAAAPAPPAAPALAWPEIAGIDTDRARLHLSQDLGLFVHLLRRFFGICRPLAPGTELDDPAERARAVHEVHLLSGNAGTLGMTRLHALAIELEARLREGAVPQASVLVEPMQAEWVRLQQACADVLATAPEAADPGEGAADASADIPPDALEALIGWLNRRSMRAMGAFAALAPALRARLGSADFAALKEAVDNLRFAQAAAVLSALSKALNSRS</sequence>
<feature type="transmembrane region" description="Helical" evidence="22">
    <location>
        <begin position="16"/>
        <end position="35"/>
    </location>
</feature>
<protein>
    <recommendedName>
        <fullName evidence="18">Virulence sensor protein BvgS</fullName>
        <ecNumber evidence="3">2.7.13.3</ecNumber>
    </recommendedName>
</protein>
<feature type="domain" description="PAC" evidence="26">
    <location>
        <begin position="960"/>
        <end position="1012"/>
    </location>
</feature>
<keyword evidence="7" id="KW-0808">Transferase</keyword>
<evidence type="ECO:0000256" key="12">
    <source>
        <dbReference type="ARBA" id="ARBA00022840"/>
    </source>
</evidence>
<keyword evidence="12" id="KW-0067">ATP-binding</keyword>
<evidence type="ECO:0000313" key="30">
    <source>
        <dbReference type="Proteomes" id="UP000518288"/>
    </source>
</evidence>
<dbReference type="GO" id="GO:0006355">
    <property type="term" value="P:regulation of DNA-templated transcription"/>
    <property type="evidence" value="ECO:0007669"/>
    <property type="project" value="InterPro"/>
</dbReference>
<dbReference type="FunFam" id="1.10.287.130:FF:000004">
    <property type="entry name" value="Ethylene receptor 1"/>
    <property type="match status" value="1"/>
</dbReference>
<dbReference type="GO" id="GO:0005886">
    <property type="term" value="C:plasma membrane"/>
    <property type="evidence" value="ECO:0007669"/>
    <property type="project" value="UniProtKB-SubCell"/>
</dbReference>
<dbReference type="InterPro" id="IPR003661">
    <property type="entry name" value="HisK_dim/P_dom"/>
</dbReference>
<evidence type="ECO:0000256" key="7">
    <source>
        <dbReference type="ARBA" id="ARBA00022679"/>
    </source>
</evidence>
<dbReference type="InterPro" id="IPR005467">
    <property type="entry name" value="His_kinase_dom"/>
</dbReference>
<dbReference type="InterPro" id="IPR003594">
    <property type="entry name" value="HATPase_dom"/>
</dbReference>
<evidence type="ECO:0000256" key="16">
    <source>
        <dbReference type="ARBA" id="ARBA00023136"/>
    </source>
</evidence>
<dbReference type="FunFam" id="3.30.565.10:FF:000010">
    <property type="entry name" value="Sensor histidine kinase RcsC"/>
    <property type="match status" value="1"/>
</dbReference>
<evidence type="ECO:0000256" key="5">
    <source>
        <dbReference type="ARBA" id="ARBA00022519"/>
    </source>
</evidence>
<dbReference type="RefSeq" id="WP_179632425.1">
    <property type="nucleotide sequence ID" value="NZ_JACCFH010000001.1"/>
</dbReference>
<keyword evidence="30" id="KW-1185">Reference proteome</keyword>
<accession>A0A7Y9QXL8</accession>
<dbReference type="Gene3D" id="3.40.50.2300">
    <property type="match status" value="1"/>
</dbReference>
<dbReference type="PANTHER" id="PTHR43047:SF64">
    <property type="entry name" value="HISTIDINE KINASE CONTAINING CHEY-HOMOLOGOUS RECEIVER DOMAIN AND PAS DOMAIN-RELATED"/>
    <property type="match status" value="1"/>
</dbReference>
<dbReference type="SMART" id="SM00387">
    <property type="entry name" value="HATPase_c"/>
    <property type="match status" value="1"/>
</dbReference>
<reference evidence="29 30" key="1">
    <citation type="submission" date="2020-07" db="EMBL/GenBank/DDBJ databases">
        <title>Genomic Encyclopedia of Archaeal and Bacterial Type Strains, Phase II (KMG-II): from individual species to whole genera.</title>
        <authorList>
            <person name="Goeker M."/>
        </authorList>
    </citation>
    <scope>NUCLEOTIDE SEQUENCE [LARGE SCALE GENOMIC DNA]</scope>
    <source>
        <strain evidence="29 30">DSM 21226</strain>
    </source>
</reference>
<dbReference type="PROSITE" id="PS50109">
    <property type="entry name" value="HIS_KIN"/>
    <property type="match status" value="1"/>
</dbReference>
<keyword evidence="9" id="KW-0732">Signal</keyword>
<feature type="coiled-coil region" evidence="21">
    <location>
        <begin position="1003"/>
        <end position="1030"/>
    </location>
</feature>
<evidence type="ECO:0000256" key="11">
    <source>
        <dbReference type="ARBA" id="ARBA00022777"/>
    </source>
</evidence>
<comment type="catalytic activity">
    <reaction evidence="1">
        <text>ATP + protein L-histidine = ADP + protein N-phospho-L-histidine.</text>
        <dbReference type="EC" id="2.7.13.3"/>
    </reaction>
</comment>
<keyword evidence="4" id="KW-1003">Cell membrane</keyword>
<evidence type="ECO:0000259" key="25">
    <source>
        <dbReference type="PROSITE" id="PS50112"/>
    </source>
</evidence>
<dbReference type="InterPro" id="IPR011006">
    <property type="entry name" value="CheY-like_superfamily"/>
</dbReference>
<dbReference type="Pfam" id="PF13426">
    <property type="entry name" value="PAS_9"/>
    <property type="match status" value="1"/>
</dbReference>
<organism evidence="29 30">
    <name type="scientific">Sphaerotilus montanus</name>
    <dbReference type="NCBI Taxonomy" id="522889"/>
    <lineage>
        <taxon>Bacteria</taxon>
        <taxon>Pseudomonadati</taxon>
        <taxon>Pseudomonadota</taxon>
        <taxon>Betaproteobacteria</taxon>
        <taxon>Burkholderiales</taxon>
        <taxon>Sphaerotilaceae</taxon>
        <taxon>Sphaerotilus</taxon>
    </lineage>
</organism>
<dbReference type="SUPFAM" id="SSF47226">
    <property type="entry name" value="Histidine-containing phosphotransfer domain, HPT domain"/>
    <property type="match status" value="1"/>
</dbReference>
<dbReference type="CDD" id="cd00130">
    <property type="entry name" value="PAS"/>
    <property type="match status" value="3"/>
</dbReference>
<dbReference type="CDD" id="cd16922">
    <property type="entry name" value="HATPase_EvgS-ArcB-TorS-like"/>
    <property type="match status" value="1"/>
</dbReference>
<evidence type="ECO:0000259" key="23">
    <source>
        <dbReference type="PROSITE" id="PS50109"/>
    </source>
</evidence>
<evidence type="ECO:0000256" key="9">
    <source>
        <dbReference type="ARBA" id="ARBA00022729"/>
    </source>
</evidence>
<dbReference type="PROSITE" id="PS50894">
    <property type="entry name" value="HPT"/>
    <property type="match status" value="1"/>
</dbReference>
<evidence type="ECO:0000256" key="15">
    <source>
        <dbReference type="ARBA" id="ARBA00023026"/>
    </source>
</evidence>
<evidence type="ECO:0000256" key="21">
    <source>
        <dbReference type="SAM" id="Coils"/>
    </source>
</evidence>
<evidence type="ECO:0000256" key="22">
    <source>
        <dbReference type="SAM" id="Phobius"/>
    </source>
</evidence>
<dbReference type="CDD" id="cd00082">
    <property type="entry name" value="HisKA"/>
    <property type="match status" value="1"/>
</dbReference>
<keyword evidence="10" id="KW-0547">Nucleotide-binding</keyword>
<dbReference type="Gene3D" id="1.10.287.130">
    <property type="match status" value="1"/>
</dbReference>
<proteinExistence type="predicted"/>
<dbReference type="EMBL" id="JACCFH010000001">
    <property type="protein sequence ID" value="NYG31430.1"/>
    <property type="molecule type" value="Genomic_DNA"/>
</dbReference>
<keyword evidence="14" id="KW-0902">Two-component regulatory system</keyword>
<dbReference type="InterPro" id="IPR006189">
    <property type="entry name" value="CHASE_dom"/>
</dbReference>
<feature type="domain" description="Histidine kinase" evidence="23">
    <location>
        <begin position="1030"/>
        <end position="1251"/>
    </location>
</feature>
<dbReference type="InterPro" id="IPR036097">
    <property type="entry name" value="HisK_dim/P_sf"/>
</dbReference>
<dbReference type="Pfam" id="PF02518">
    <property type="entry name" value="HATPase_c"/>
    <property type="match status" value="1"/>
</dbReference>
<evidence type="ECO:0000256" key="20">
    <source>
        <dbReference type="PROSITE-ProRule" id="PRU00169"/>
    </source>
</evidence>
<dbReference type="InterPro" id="IPR013767">
    <property type="entry name" value="PAS_fold"/>
</dbReference>
<dbReference type="InterPro" id="IPR042240">
    <property type="entry name" value="CHASE_sf"/>
</dbReference>
<feature type="domain" description="PAC" evidence="26">
    <location>
        <begin position="421"/>
        <end position="473"/>
    </location>
</feature>
<dbReference type="InterPro" id="IPR035965">
    <property type="entry name" value="PAS-like_dom_sf"/>
</dbReference>
<comment type="subcellular location">
    <subcellularLocation>
        <location evidence="2">Cell inner membrane</location>
        <topology evidence="2">Multi-pass membrane protein</topology>
    </subcellularLocation>
</comment>
<dbReference type="GO" id="GO:0000155">
    <property type="term" value="F:phosphorelay sensor kinase activity"/>
    <property type="evidence" value="ECO:0007669"/>
    <property type="project" value="InterPro"/>
</dbReference>
<dbReference type="InterPro" id="IPR001789">
    <property type="entry name" value="Sig_transdc_resp-reg_receiver"/>
</dbReference>
<dbReference type="CDD" id="cd17546">
    <property type="entry name" value="REC_hyHK_CKI1_RcsC-like"/>
    <property type="match status" value="1"/>
</dbReference>
<keyword evidence="8 22" id="KW-0812">Transmembrane</keyword>
<keyword evidence="13 22" id="KW-1133">Transmembrane helix</keyword>
<keyword evidence="16 22" id="KW-0472">Membrane</keyword>
<dbReference type="NCBIfam" id="TIGR00229">
    <property type="entry name" value="sensory_box"/>
    <property type="match status" value="4"/>
</dbReference>
<feature type="modified residue" description="Phosphohistidine" evidence="19">
    <location>
        <position position="1472"/>
    </location>
</feature>
<dbReference type="GO" id="GO:0005524">
    <property type="term" value="F:ATP binding"/>
    <property type="evidence" value="ECO:0007669"/>
    <property type="project" value="UniProtKB-KW"/>
</dbReference>
<evidence type="ECO:0000259" key="26">
    <source>
        <dbReference type="PROSITE" id="PS50113"/>
    </source>
</evidence>
<dbReference type="PROSITE" id="PS50113">
    <property type="entry name" value="PAC"/>
    <property type="match status" value="4"/>
</dbReference>
<dbReference type="SUPFAM" id="SSF52172">
    <property type="entry name" value="CheY-like"/>
    <property type="match status" value="1"/>
</dbReference>
<dbReference type="PROSITE" id="PS50110">
    <property type="entry name" value="RESPONSE_REGULATORY"/>
    <property type="match status" value="1"/>
</dbReference>
<dbReference type="Gene3D" id="1.20.120.160">
    <property type="entry name" value="HPT domain"/>
    <property type="match status" value="1"/>
</dbReference>
<comment type="function">
    <text evidence="17">Member of the two-component regulatory system BvgS/BvgA. Phosphorylates BvgA via a four-step phosphorelay in response to environmental signals.</text>
</comment>
<dbReference type="InterPro" id="IPR013656">
    <property type="entry name" value="PAS_4"/>
</dbReference>
<dbReference type="Pfam" id="PF01627">
    <property type="entry name" value="Hpt"/>
    <property type="match status" value="1"/>
</dbReference>
<evidence type="ECO:0000256" key="13">
    <source>
        <dbReference type="ARBA" id="ARBA00022989"/>
    </source>
</evidence>
<dbReference type="SMART" id="SM00091">
    <property type="entry name" value="PAS"/>
    <property type="match status" value="4"/>
</dbReference>
<name>A0A7Y9QXL8_9BURK</name>
<dbReference type="SUPFAM" id="SSF55785">
    <property type="entry name" value="PYP-like sensor domain (PAS domain)"/>
    <property type="match status" value="5"/>
</dbReference>
<dbReference type="InterPro" id="IPR000700">
    <property type="entry name" value="PAS-assoc_C"/>
</dbReference>
<evidence type="ECO:0000259" key="27">
    <source>
        <dbReference type="PROSITE" id="PS50839"/>
    </source>
</evidence>
<feature type="domain" description="PAC" evidence="26">
    <location>
        <begin position="819"/>
        <end position="872"/>
    </location>
</feature>
<evidence type="ECO:0000256" key="10">
    <source>
        <dbReference type="ARBA" id="ARBA00022741"/>
    </source>
</evidence>
<feature type="domain" description="PAS" evidence="25">
    <location>
        <begin position="347"/>
        <end position="418"/>
    </location>
</feature>
<evidence type="ECO:0000256" key="3">
    <source>
        <dbReference type="ARBA" id="ARBA00012438"/>
    </source>
</evidence>
<dbReference type="SMART" id="SM00388">
    <property type="entry name" value="HisKA"/>
    <property type="match status" value="1"/>
</dbReference>
<dbReference type="PROSITE" id="PS50839">
    <property type="entry name" value="CHASE"/>
    <property type="match status" value="1"/>
</dbReference>
<feature type="domain" description="HPt" evidence="28">
    <location>
        <begin position="1427"/>
        <end position="1534"/>
    </location>
</feature>
<feature type="domain" description="CHASE" evidence="27">
    <location>
        <begin position="81"/>
        <end position="245"/>
    </location>
</feature>
<dbReference type="Gene3D" id="3.30.565.10">
    <property type="entry name" value="Histidine kinase-like ATPase, C-terminal domain"/>
    <property type="match status" value="1"/>
</dbReference>
<dbReference type="SMART" id="SM00086">
    <property type="entry name" value="PAC"/>
    <property type="match status" value="5"/>
</dbReference>
<dbReference type="InterPro" id="IPR000014">
    <property type="entry name" value="PAS"/>
</dbReference>
<dbReference type="Pfam" id="PF03924">
    <property type="entry name" value="CHASE"/>
    <property type="match status" value="1"/>
</dbReference>
<evidence type="ECO:0000259" key="28">
    <source>
        <dbReference type="PROSITE" id="PS50894"/>
    </source>
</evidence>
<evidence type="ECO:0000256" key="1">
    <source>
        <dbReference type="ARBA" id="ARBA00000085"/>
    </source>
</evidence>
<dbReference type="SMART" id="SM01079">
    <property type="entry name" value="CHASE"/>
    <property type="match status" value="1"/>
</dbReference>
<dbReference type="Pfam" id="PF00989">
    <property type="entry name" value="PAS"/>
    <property type="match status" value="2"/>
</dbReference>
<evidence type="ECO:0000256" key="18">
    <source>
        <dbReference type="ARBA" id="ARBA00070152"/>
    </source>
</evidence>
<dbReference type="SMART" id="SM00448">
    <property type="entry name" value="REC"/>
    <property type="match status" value="1"/>
</dbReference>
<dbReference type="InterPro" id="IPR008207">
    <property type="entry name" value="Sig_transdc_His_kin_Hpt_dom"/>
</dbReference>
<keyword evidence="15" id="KW-0843">Virulence</keyword>
<dbReference type="Pfam" id="PF08448">
    <property type="entry name" value="PAS_4"/>
    <property type="match status" value="2"/>
</dbReference>
<gene>
    <name evidence="29" type="ORF">BDD16_000416</name>
</gene>
<evidence type="ECO:0000256" key="17">
    <source>
        <dbReference type="ARBA" id="ARBA00058004"/>
    </source>
</evidence>
<comment type="caution">
    <text evidence="29">The sequence shown here is derived from an EMBL/GenBank/DDBJ whole genome shotgun (WGS) entry which is preliminary data.</text>
</comment>
<dbReference type="InterPro" id="IPR001610">
    <property type="entry name" value="PAC"/>
</dbReference>
<evidence type="ECO:0000259" key="24">
    <source>
        <dbReference type="PROSITE" id="PS50110"/>
    </source>
</evidence>
<feature type="domain" description="PAC" evidence="26">
    <location>
        <begin position="685"/>
        <end position="739"/>
    </location>
</feature>
<evidence type="ECO:0000256" key="4">
    <source>
        <dbReference type="ARBA" id="ARBA00022475"/>
    </source>
</evidence>
<evidence type="ECO:0000256" key="8">
    <source>
        <dbReference type="ARBA" id="ARBA00022692"/>
    </source>
</evidence>
<dbReference type="Pfam" id="PF00072">
    <property type="entry name" value="Response_reg"/>
    <property type="match status" value="1"/>
</dbReference>
<dbReference type="EC" id="2.7.13.3" evidence="3"/>
<feature type="transmembrane region" description="Helical" evidence="22">
    <location>
        <begin position="315"/>
        <end position="335"/>
    </location>
</feature>
<evidence type="ECO:0000256" key="6">
    <source>
        <dbReference type="ARBA" id="ARBA00022553"/>
    </source>
</evidence>
<evidence type="ECO:0000256" key="19">
    <source>
        <dbReference type="PROSITE-ProRule" id="PRU00110"/>
    </source>
</evidence>
<keyword evidence="11" id="KW-0418">Kinase</keyword>
<dbReference type="Pfam" id="PF00512">
    <property type="entry name" value="HisKA"/>
    <property type="match status" value="1"/>
</dbReference>